<dbReference type="EMBL" id="AK373724">
    <property type="protein sequence ID" value="BAK04921.1"/>
    <property type="molecule type" value="mRNA"/>
</dbReference>
<reference evidence="2" key="1">
    <citation type="journal article" date="2011" name="Plant Physiol.">
        <title>Comprehensive sequence analysis of 24,783 barley full-length cDNAs derived from 12 clone libraries.</title>
        <authorList>
            <person name="Matsumoto T."/>
            <person name="Tanaka T."/>
            <person name="Sakai H."/>
            <person name="Amano N."/>
            <person name="Kanamori H."/>
            <person name="Kurita K."/>
            <person name="Kikuta A."/>
            <person name="Kamiya K."/>
            <person name="Yamamoto M."/>
            <person name="Ikawa H."/>
            <person name="Fujii N."/>
            <person name="Hori K."/>
            <person name="Itoh T."/>
            <person name="Sato K."/>
        </authorList>
    </citation>
    <scope>NUCLEOTIDE SEQUENCE</scope>
    <source>
        <tissue evidence="2">Flower</tissue>
    </source>
</reference>
<evidence type="ECO:0000256" key="1">
    <source>
        <dbReference type="SAM" id="SignalP"/>
    </source>
</evidence>
<sequence length="75" mass="8325">MLFKFCFQVMGQVLCWLLRICKQAGGQCGGRAADYSSLCSATVDRQKLLATQAHLRASAPCKMHTRAKPTIHTLR</sequence>
<evidence type="ECO:0000313" key="2">
    <source>
        <dbReference type="EMBL" id="BAK04921.1"/>
    </source>
</evidence>
<name>F2EC49_HORVV</name>
<accession>F2EC49</accession>
<proteinExistence type="evidence at transcript level"/>
<dbReference type="AlphaFoldDB" id="F2EC49"/>
<feature type="chain" id="PRO_5003281647" evidence="1">
    <location>
        <begin position="27"/>
        <end position="75"/>
    </location>
</feature>
<protein>
    <submittedName>
        <fullName evidence="2">Predicted protein</fullName>
    </submittedName>
</protein>
<keyword evidence="1" id="KW-0732">Signal</keyword>
<organism evidence="2">
    <name type="scientific">Hordeum vulgare subsp. vulgare</name>
    <name type="common">Domesticated barley</name>
    <dbReference type="NCBI Taxonomy" id="112509"/>
    <lineage>
        <taxon>Eukaryota</taxon>
        <taxon>Viridiplantae</taxon>
        <taxon>Streptophyta</taxon>
        <taxon>Embryophyta</taxon>
        <taxon>Tracheophyta</taxon>
        <taxon>Spermatophyta</taxon>
        <taxon>Magnoliopsida</taxon>
        <taxon>Liliopsida</taxon>
        <taxon>Poales</taxon>
        <taxon>Poaceae</taxon>
        <taxon>BOP clade</taxon>
        <taxon>Pooideae</taxon>
        <taxon>Triticodae</taxon>
        <taxon>Triticeae</taxon>
        <taxon>Hordeinae</taxon>
        <taxon>Hordeum</taxon>
    </lineage>
</organism>
<feature type="signal peptide" evidence="1">
    <location>
        <begin position="1"/>
        <end position="26"/>
    </location>
</feature>